<protein>
    <submittedName>
        <fullName evidence="1">Uncharacterized protein</fullName>
    </submittedName>
</protein>
<dbReference type="RefSeq" id="WP_093086514.1">
    <property type="nucleotide sequence ID" value="NZ_FNBE01000012.1"/>
</dbReference>
<proteinExistence type="predicted"/>
<dbReference type="Proteomes" id="UP000198967">
    <property type="component" value="Unassembled WGS sequence"/>
</dbReference>
<evidence type="ECO:0000313" key="1">
    <source>
        <dbReference type="EMBL" id="SDG48484.1"/>
    </source>
</evidence>
<name>A0A1G7ULT9_PSEOR</name>
<reference evidence="1 2" key="1">
    <citation type="submission" date="2016-10" db="EMBL/GenBank/DDBJ databases">
        <authorList>
            <person name="de Groot N.N."/>
        </authorList>
    </citation>
    <scope>NUCLEOTIDE SEQUENCE [LARGE SCALE GENOMIC DNA]</scope>
    <source>
        <strain evidence="1 2">CGMCC 4.3143</strain>
    </source>
</reference>
<dbReference type="EMBL" id="FNBE01000012">
    <property type="protein sequence ID" value="SDG48484.1"/>
    <property type="molecule type" value="Genomic_DNA"/>
</dbReference>
<sequence length="229" mass="24206">MEHHETATARALKLSVIMLRVLFSRLQDGKPSTLKALVTRGLIVADVCGVYSLTDEGERVRAVIDGEVVQVGAAEGVQVCESCDAPARLVVVDEREPWDQVFCATHGADIPGAVPLEVVEAEAVVSVGPIGPVRQTVEGSAIRPGITIGLPGDREVLVTSVEVQGREVRIIGDEHGSRVELFVPLDHKLTLLDDGALISVEDLSASPPPTAEPPKQPLARAGLRLVTAA</sequence>
<organism evidence="1 2">
    <name type="scientific">Pseudonocardia oroxyli</name>
    <dbReference type="NCBI Taxonomy" id="366584"/>
    <lineage>
        <taxon>Bacteria</taxon>
        <taxon>Bacillati</taxon>
        <taxon>Actinomycetota</taxon>
        <taxon>Actinomycetes</taxon>
        <taxon>Pseudonocardiales</taxon>
        <taxon>Pseudonocardiaceae</taxon>
        <taxon>Pseudonocardia</taxon>
    </lineage>
</organism>
<accession>A0A1G7ULT9</accession>
<dbReference type="STRING" id="366584.SAMN05216377_11286"/>
<gene>
    <name evidence="1" type="ORF">SAMN05216377_11286</name>
</gene>
<keyword evidence="2" id="KW-1185">Reference proteome</keyword>
<dbReference type="AlphaFoldDB" id="A0A1G7ULT9"/>
<evidence type="ECO:0000313" key="2">
    <source>
        <dbReference type="Proteomes" id="UP000198967"/>
    </source>
</evidence>